<organism evidence="2 3">
    <name type="scientific">Portunus trituberculatus</name>
    <name type="common">Swimming crab</name>
    <name type="synonym">Neptunus trituberculatus</name>
    <dbReference type="NCBI Taxonomy" id="210409"/>
    <lineage>
        <taxon>Eukaryota</taxon>
        <taxon>Metazoa</taxon>
        <taxon>Ecdysozoa</taxon>
        <taxon>Arthropoda</taxon>
        <taxon>Crustacea</taxon>
        <taxon>Multicrustacea</taxon>
        <taxon>Malacostraca</taxon>
        <taxon>Eumalacostraca</taxon>
        <taxon>Eucarida</taxon>
        <taxon>Decapoda</taxon>
        <taxon>Pleocyemata</taxon>
        <taxon>Brachyura</taxon>
        <taxon>Eubrachyura</taxon>
        <taxon>Portunoidea</taxon>
        <taxon>Portunidae</taxon>
        <taxon>Portuninae</taxon>
        <taxon>Portunus</taxon>
    </lineage>
</organism>
<feature type="region of interest" description="Disordered" evidence="1">
    <location>
        <begin position="112"/>
        <end position="229"/>
    </location>
</feature>
<dbReference type="Proteomes" id="UP000324222">
    <property type="component" value="Unassembled WGS sequence"/>
</dbReference>
<evidence type="ECO:0000313" key="3">
    <source>
        <dbReference type="Proteomes" id="UP000324222"/>
    </source>
</evidence>
<evidence type="ECO:0000256" key="1">
    <source>
        <dbReference type="SAM" id="MobiDB-lite"/>
    </source>
</evidence>
<feature type="compositionally biased region" description="Polar residues" evidence="1">
    <location>
        <begin position="174"/>
        <end position="184"/>
    </location>
</feature>
<name>A0A5B7DUT3_PORTR</name>
<dbReference type="AlphaFoldDB" id="A0A5B7DUT3"/>
<feature type="compositionally biased region" description="Low complexity" evidence="1">
    <location>
        <begin position="186"/>
        <end position="201"/>
    </location>
</feature>
<evidence type="ECO:0000313" key="2">
    <source>
        <dbReference type="EMBL" id="MPC24713.1"/>
    </source>
</evidence>
<dbReference type="EMBL" id="VSRR010001365">
    <property type="protein sequence ID" value="MPC24713.1"/>
    <property type="molecule type" value="Genomic_DNA"/>
</dbReference>
<gene>
    <name evidence="2" type="ORF">E2C01_017803</name>
</gene>
<feature type="compositionally biased region" description="Basic and acidic residues" evidence="1">
    <location>
        <begin position="128"/>
        <end position="137"/>
    </location>
</feature>
<reference evidence="2 3" key="1">
    <citation type="submission" date="2019-05" db="EMBL/GenBank/DDBJ databases">
        <title>Another draft genome of Portunus trituberculatus and its Hox gene families provides insights of decapod evolution.</title>
        <authorList>
            <person name="Jeong J.-H."/>
            <person name="Song I."/>
            <person name="Kim S."/>
            <person name="Choi T."/>
            <person name="Kim D."/>
            <person name="Ryu S."/>
            <person name="Kim W."/>
        </authorList>
    </citation>
    <scope>NUCLEOTIDE SEQUENCE [LARGE SCALE GENOMIC DNA]</scope>
    <source>
        <tissue evidence="2">Muscle</tissue>
    </source>
</reference>
<feature type="compositionally biased region" description="Pro residues" evidence="1">
    <location>
        <begin position="1"/>
        <end position="15"/>
    </location>
</feature>
<keyword evidence="3" id="KW-1185">Reference proteome</keyword>
<comment type="caution">
    <text evidence="2">The sequence shown here is derived from an EMBL/GenBank/DDBJ whole genome shotgun (WGS) entry which is preliminary data.</text>
</comment>
<sequence length="229" mass="24106">MARPPPATPPPPPKPTTASQPRLAHVARVTHFPSRSVLTRDSATLVSFHQPPAAHIKMKHKNNTSRHIRGSHSPCSPAATIGHVRHSPPTPPEAPPIHGATSHPGGAFCLDAAPDGRPLTSQPQPANCDRRRMETRAARVAQPVLSQGQPGHGAPSPCPAVITSSPWRHLPQRRASSSHTPKQTSARRGASSAGAINIGAAGQTGEDDGWQRDEGTNTTHARYCSAGTD</sequence>
<proteinExistence type="predicted"/>
<accession>A0A5B7DUT3</accession>
<protein>
    <submittedName>
        <fullName evidence="2">Uncharacterized protein</fullName>
    </submittedName>
</protein>
<feature type="region of interest" description="Disordered" evidence="1">
    <location>
        <begin position="1"/>
        <end position="23"/>
    </location>
</feature>